<keyword evidence="6 12" id="KW-0489">Methyltransferase</keyword>
<dbReference type="RefSeq" id="WP_343953992.1">
    <property type="nucleotide sequence ID" value="NZ_BAAAHQ010000041.1"/>
</dbReference>
<dbReference type="EC" id="2.1.1.77" evidence="3"/>
<evidence type="ECO:0000256" key="7">
    <source>
        <dbReference type="ARBA" id="ARBA00022679"/>
    </source>
</evidence>
<dbReference type="GO" id="GO:0032259">
    <property type="term" value="P:methylation"/>
    <property type="evidence" value="ECO:0007669"/>
    <property type="project" value="UniProtKB-KW"/>
</dbReference>
<dbReference type="PANTHER" id="PTHR11579:SF0">
    <property type="entry name" value="PROTEIN-L-ISOASPARTATE(D-ASPARTATE) O-METHYLTRANSFERASE"/>
    <property type="match status" value="1"/>
</dbReference>
<sequence>MTTDPTGRMLAAITERRGRPVPPKIEQAFRAVPRQSFVPPQGLISGTGGERILIDRDTHPDEWLEAVASNDFIVTQVADGAASLRDGKGTFSSSNSAPSTVTTLLDLLDPEAGHRVLEIGTGTGWTAALLSHLVGAGGGVISIEVDPHVAEQAAKNLADAPVRLVVADGADGWPDGAPYDRVHVTCAVRSIPYAWIQQARPGAVIVAPYSTGQGDDQVVRLVVMPDGSAHGRFPARTSYMLMRGHRTVYPPKPDNAPLHSRTTRVDPRMIAEAPQGALLAMASATGLHFDTQPRPDHVIVWALDPDDPGQRARAVWTPGTDEYPVVQVGDRPVWDEAVAAYFQWVGWGEPGRDRFGMTVTADRQEIWLDSPERVISPP</sequence>
<dbReference type="Pfam" id="PF01135">
    <property type="entry name" value="PCMT"/>
    <property type="match status" value="1"/>
</dbReference>
<gene>
    <name evidence="12" type="ORF">GCM10009560_64930</name>
</gene>
<comment type="caution">
    <text evidence="12">The sequence shown here is derived from an EMBL/GenBank/DDBJ whole genome shotgun (WGS) entry which is preliminary data.</text>
</comment>
<name>A0ABN1QV97_9ACTN</name>
<keyword evidence="5" id="KW-0963">Cytoplasm</keyword>
<dbReference type="Proteomes" id="UP001501578">
    <property type="component" value="Unassembled WGS sequence"/>
</dbReference>
<evidence type="ECO:0000256" key="2">
    <source>
        <dbReference type="ARBA" id="ARBA00005369"/>
    </source>
</evidence>
<dbReference type="PANTHER" id="PTHR11579">
    <property type="entry name" value="PROTEIN-L-ISOASPARTATE O-METHYLTRANSFERASE"/>
    <property type="match status" value="1"/>
</dbReference>
<evidence type="ECO:0000256" key="1">
    <source>
        <dbReference type="ARBA" id="ARBA00004496"/>
    </source>
</evidence>
<proteinExistence type="inferred from homology"/>
<evidence type="ECO:0000256" key="9">
    <source>
        <dbReference type="ARBA" id="ARBA00030757"/>
    </source>
</evidence>
<organism evidence="12 13">
    <name type="scientific">Nonomuraea longicatena</name>
    <dbReference type="NCBI Taxonomy" id="83682"/>
    <lineage>
        <taxon>Bacteria</taxon>
        <taxon>Bacillati</taxon>
        <taxon>Actinomycetota</taxon>
        <taxon>Actinomycetes</taxon>
        <taxon>Streptosporangiales</taxon>
        <taxon>Streptosporangiaceae</taxon>
        <taxon>Nonomuraea</taxon>
    </lineage>
</organism>
<evidence type="ECO:0000256" key="11">
    <source>
        <dbReference type="ARBA" id="ARBA00031350"/>
    </source>
</evidence>
<evidence type="ECO:0000256" key="10">
    <source>
        <dbReference type="ARBA" id="ARBA00031323"/>
    </source>
</evidence>
<dbReference type="Gene3D" id="3.40.50.150">
    <property type="entry name" value="Vaccinia Virus protein VP39"/>
    <property type="match status" value="1"/>
</dbReference>
<dbReference type="SUPFAM" id="SSF53335">
    <property type="entry name" value="S-adenosyl-L-methionine-dependent methyltransferases"/>
    <property type="match status" value="1"/>
</dbReference>
<evidence type="ECO:0000313" key="12">
    <source>
        <dbReference type="EMBL" id="GAA0947975.1"/>
    </source>
</evidence>
<evidence type="ECO:0000256" key="3">
    <source>
        <dbReference type="ARBA" id="ARBA00011890"/>
    </source>
</evidence>
<dbReference type="InterPro" id="IPR000682">
    <property type="entry name" value="PCMT"/>
</dbReference>
<reference evidence="12 13" key="1">
    <citation type="journal article" date="2019" name="Int. J. Syst. Evol. Microbiol.">
        <title>The Global Catalogue of Microorganisms (GCM) 10K type strain sequencing project: providing services to taxonomists for standard genome sequencing and annotation.</title>
        <authorList>
            <consortium name="The Broad Institute Genomics Platform"/>
            <consortium name="The Broad Institute Genome Sequencing Center for Infectious Disease"/>
            <person name="Wu L."/>
            <person name="Ma J."/>
        </authorList>
    </citation>
    <scope>NUCLEOTIDE SEQUENCE [LARGE SCALE GENOMIC DNA]</scope>
    <source>
        <strain evidence="12 13">JCM 11136</strain>
    </source>
</reference>
<dbReference type="GO" id="GO:0008168">
    <property type="term" value="F:methyltransferase activity"/>
    <property type="evidence" value="ECO:0007669"/>
    <property type="project" value="UniProtKB-KW"/>
</dbReference>
<dbReference type="InterPro" id="IPR029063">
    <property type="entry name" value="SAM-dependent_MTases_sf"/>
</dbReference>
<keyword evidence="13" id="KW-1185">Reference proteome</keyword>
<evidence type="ECO:0000256" key="5">
    <source>
        <dbReference type="ARBA" id="ARBA00022490"/>
    </source>
</evidence>
<evidence type="ECO:0000256" key="4">
    <source>
        <dbReference type="ARBA" id="ARBA00013346"/>
    </source>
</evidence>
<keyword evidence="8" id="KW-0949">S-adenosyl-L-methionine</keyword>
<keyword evidence="7" id="KW-0808">Transferase</keyword>
<evidence type="ECO:0000256" key="8">
    <source>
        <dbReference type="ARBA" id="ARBA00022691"/>
    </source>
</evidence>
<evidence type="ECO:0000313" key="13">
    <source>
        <dbReference type="Proteomes" id="UP001501578"/>
    </source>
</evidence>
<comment type="subcellular location">
    <subcellularLocation>
        <location evidence="1">Cytoplasm</location>
    </subcellularLocation>
</comment>
<dbReference type="CDD" id="cd02440">
    <property type="entry name" value="AdoMet_MTases"/>
    <property type="match status" value="1"/>
</dbReference>
<dbReference type="EMBL" id="BAAAHQ010000041">
    <property type="protein sequence ID" value="GAA0947975.1"/>
    <property type="molecule type" value="Genomic_DNA"/>
</dbReference>
<accession>A0ABN1QV97</accession>
<evidence type="ECO:0000256" key="6">
    <source>
        <dbReference type="ARBA" id="ARBA00022603"/>
    </source>
</evidence>
<protein>
    <recommendedName>
        <fullName evidence="4">Protein-L-isoaspartate O-methyltransferase</fullName>
        <ecNumber evidence="3">2.1.1.77</ecNumber>
    </recommendedName>
    <alternativeName>
        <fullName evidence="11">L-isoaspartyl protein carboxyl methyltransferase</fullName>
    </alternativeName>
    <alternativeName>
        <fullName evidence="9">Protein L-isoaspartyl methyltransferase</fullName>
    </alternativeName>
    <alternativeName>
        <fullName evidence="10">Protein-beta-aspartate methyltransferase</fullName>
    </alternativeName>
</protein>
<comment type="similarity">
    <text evidence="2">Belongs to the methyltransferase superfamily. L-isoaspartyl/D-aspartyl protein methyltransferase family.</text>
</comment>